<evidence type="ECO:0000313" key="1">
    <source>
        <dbReference type="EMBL" id="CAH2043366.1"/>
    </source>
</evidence>
<dbReference type="EMBL" id="OW152827">
    <property type="protein sequence ID" value="CAH2043366.1"/>
    <property type="molecule type" value="Genomic_DNA"/>
</dbReference>
<reference evidence="1" key="1">
    <citation type="submission" date="2022-03" db="EMBL/GenBank/DDBJ databases">
        <authorList>
            <person name="Martin H S."/>
        </authorList>
    </citation>
    <scope>NUCLEOTIDE SEQUENCE</scope>
</reference>
<feature type="non-terminal residue" evidence="1">
    <location>
        <position position="1"/>
    </location>
</feature>
<protein>
    <submittedName>
        <fullName evidence="1">Uncharacterized protein</fullName>
    </submittedName>
</protein>
<organism evidence="1 2">
    <name type="scientific">Iphiclides podalirius</name>
    <name type="common">scarce swallowtail</name>
    <dbReference type="NCBI Taxonomy" id="110791"/>
    <lineage>
        <taxon>Eukaryota</taxon>
        <taxon>Metazoa</taxon>
        <taxon>Ecdysozoa</taxon>
        <taxon>Arthropoda</taxon>
        <taxon>Hexapoda</taxon>
        <taxon>Insecta</taxon>
        <taxon>Pterygota</taxon>
        <taxon>Neoptera</taxon>
        <taxon>Endopterygota</taxon>
        <taxon>Lepidoptera</taxon>
        <taxon>Glossata</taxon>
        <taxon>Ditrysia</taxon>
        <taxon>Papilionoidea</taxon>
        <taxon>Papilionidae</taxon>
        <taxon>Papilioninae</taxon>
        <taxon>Iphiclides</taxon>
    </lineage>
</organism>
<gene>
    <name evidence="1" type="ORF">IPOD504_LOCUS4264</name>
</gene>
<name>A0ABN8I297_9NEOP</name>
<dbReference type="Proteomes" id="UP000837857">
    <property type="component" value="Chromosome 15"/>
</dbReference>
<proteinExistence type="predicted"/>
<evidence type="ECO:0000313" key="2">
    <source>
        <dbReference type="Proteomes" id="UP000837857"/>
    </source>
</evidence>
<keyword evidence="2" id="KW-1185">Reference proteome</keyword>
<sequence length="101" mass="10425">MRIQPMRKYVEKFSQIKGRFERGGLAGAAKWPRGPGSPVGVGVCARPATRSPCQIEGGLCSAHAPPGATAAAFYGPHVTPNAPPIDIALGTGRNSVAVPMC</sequence>
<accession>A0ABN8I297</accession>